<dbReference type="InterPro" id="IPR018980">
    <property type="entry name" value="FERM_PH-like_C"/>
</dbReference>
<dbReference type="SUPFAM" id="SSF47031">
    <property type="entry name" value="Second domain of FERM"/>
    <property type="match status" value="1"/>
</dbReference>
<dbReference type="FunFam" id="1.20.80.10:FF:000001">
    <property type="entry name" value="Erythrocyte membrane protein band 4.1"/>
    <property type="match status" value="1"/>
</dbReference>
<dbReference type="Proteomes" id="UP000324632">
    <property type="component" value="Chromosome 7"/>
</dbReference>
<comment type="caution">
    <text evidence="8">The sequence shown here is derived from an EMBL/GenBank/DDBJ whole genome shotgun (WGS) entry which is preliminary data.</text>
</comment>
<dbReference type="InterPro" id="IPR029071">
    <property type="entry name" value="Ubiquitin-like_domsf"/>
</dbReference>
<keyword evidence="3" id="KW-0597">Phosphoprotein</keyword>
<dbReference type="InterPro" id="IPR019747">
    <property type="entry name" value="FERM_CS"/>
</dbReference>
<gene>
    <name evidence="8" type="ORF">E1301_Tti022425</name>
</gene>
<sequence>MTLERGVEGTLRGREEKSATPEETACPHKTNDKTEAKCTPTYILSKLEDIKATLLIFCSRPPHVAEKRNQTQVRPCEDRRQYSQREREEQLILSSGHIRANTPSASHLTHHTRQQRYGGGESDVTSPDHHQDDERISQKSLSSRLSWSHRLKNMECKVTLLDGADFTCTLEKRTKGHVVFDQVCDHLNLLEKDYFGLMYRDAEGHKNWLDLSKEIKKQMRDDLWSFSFGVKFYTPDPAQLSEDITRYFLCLQLRDDVLSGRLPCSFATQALLGSYMLQAELGDHESDVQGSGHVSDVRLAPNQTKELEEKVMELHRSYRGMTPAEAEMLFLENAKKLSMYGVDLHHAKDSEGVEIMLGVCSSGLLIYRDKLRINRFAWPKILKISYKRNNFYIKVRPGELEQFESTIGFKLPNHRAAKRVWKVCVEHHTFFRLVSPEAPPKKFLSLGSKFRYSGRTQAQTRRASAQIARIAPQFQRSSSRRHTVALGMDSGITPASRDPSPPTKCLTDELCFLSSAPVQRDDPPDAEDDLIATETPEKNAEEPNSVEENKTSAEESEQAPPTSVTKVTVYCCLIRFSRAERSAFWDVDSSDEEVCLHFSSSVHIFTSVCVCCPCVCRPCVYECPYTTSDLEDDCEMKTQLCVCVCDIIIIITSCLFGFISDPSSLLMIRLVKSEVGSSGMKSISALKQEPDTDAVSSSQVFFSPQMCLFVHARVCACVCSYVHVCVCVCAYACVCVCACMRLCTCANVYVRACPCMRLCVCSYVHEQEEEREMKTQQSLSRSRDRRCEERPLMCRRAVSSSASTEEAAQDEQVKAIPVVHTETKTITYESSEADGNGDSGPGVLMSAQTITSENNNTTTTTHITKTAKDGISETRIEKRIVITGDADMDHDQWKRNEGFDENIAGFFSI</sequence>
<dbReference type="SUPFAM" id="SSF50729">
    <property type="entry name" value="PH domain-like"/>
    <property type="match status" value="1"/>
</dbReference>
<feature type="region of interest" description="Disordered" evidence="6">
    <location>
        <begin position="516"/>
        <end position="561"/>
    </location>
</feature>
<dbReference type="InterPro" id="IPR019748">
    <property type="entry name" value="FERM_central"/>
</dbReference>
<feature type="compositionally biased region" description="Basic and acidic residues" evidence="6">
    <location>
        <begin position="66"/>
        <end position="90"/>
    </location>
</feature>
<dbReference type="InterPro" id="IPR000299">
    <property type="entry name" value="FERM_domain"/>
</dbReference>
<dbReference type="FunFam" id="2.30.29.30:FF:000001">
    <property type="entry name" value="Erythrocyte membrane protein band 4.1"/>
    <property type="match status" value="1"/>
</dbReference>
<protein>
    <submittedName>
        <fullName evidence="8">Band 4.1-like protein 3 4.1B</fullName>
    </submittedName>
</protein>
<keyword evidence="4" id="KW-0009">Actin-binding</keyword>
<dbReference type="FunFam" id="3.10.20.90:FF:000002">
    <property type="entry name" value="Erythrocyte protein band 4.1-like 3"/>
    <property type="match status" value="1"/>
</dbReference>
<dbReference type="Pfam" id="PF00373">
    <property type="entry name" value="FERM_M"/>
    <property type="match status" value="1"/>
</dbReference>
<evidence type="ECO:0000256" key="1">
    <source>
        <dbReference type="ARBA" id="ARBA00004245"/>
    </source>
</evidence>
<dbReference type="Pfam" id="PF09379">
    <property type="entry name" value="FERM_N"/>
    <property type="match status" value="1"/>
</dbReference>
<dbReference type="PANTHER" id="PTHR23280:SF20">
    <property type="entry name" value="BAND 4.1-LIKE PROTEIN 3"/>
    <property type="match status" value="1"/>
</dbReference>
<proteinExistence type="predicted"/>
<dbReference type="InterPro" id="IPR014352">
    <property type="entry name" value="FERM/acyl-CoA-bd_prot_sf"/>
</dbReference>
<organism evidence="8 9">
    <name type="scientific">Triplophysa tibetana</name>
    <dbReference type="NCBI Taxonomy" id="1572043"/>
    <lineage>
        <taxon>Eukaryota</taxon>
        <taxon>Metazoa</taxon>
        <taxon>Chordata</taxon>
        <taxon>Craniata</taxon>
        <taxon>Vertebrata</taxon>
        <taxon>Euteleostomi</taxon>
        <taxon>Actinopterygii</taxon>
        <taxon>Neopterygii</taxon>
        <taxon>Teleostei</taxon>
        <taxon>Ostariophysi</taxon>
        <taxon>Cypriniformes</taxon>
        <taxon>Nemacheilidae</taxon>
        <taxon>Triplophysa</taxon>
    </lineage>
</organism>
<dbReference type="InterPro" id="IPR019749">
    <property type="entry name" value="Band_41_domain"/>
</dbReference>
<dbReference type="InterPro" id="IPR000798">
    <property type="entry name" value="Ez/rad/moesin-like"/>
</dbReference>
<dbReference type="PRINTS" id="PR00661">
    <property type="entry name" value="ERMFAMILY"/>
</dbReference>
<dbReference type="Pfam" id="PF09380">
    <property type="entry name" value="FERM_C"/>
    <property type="match status" value="1"/>
</dbReference>
<dbReference type="AlphaFoldDB" id="A0A5A9PCH0"/>
<keyword evidence="9" id="KW-1185">Reference proteome</keyword>
<evidence type="ECO:0000256" key="4">
    <source>
        <dbReference type="ARBA" id="ARBA00023203"/>
    </source>
</evidence>
<dbReference type="CDD" id="cd14473">
    <property type="entry name" value="FERM_B-lobe"/>
    <property type="match status" value="1"/>
</dbReference>
<dbReference type="Pfam" id="PF05902">
    <property type="entry name" value="4_1_CTD"/>
    <property type="match status" value="1"/>
</dbReference>
<accession>A0A5A9PCH0</accession>
<dbReference type="PROSITE" id="PS00660">
    <property type="entry name" value="FERM_1"/>
    <property type="match status" value="1"/>
</dbReference>
<dbReference type="GO" id="GO:0031032">
    <property type="term" value="P:actomyosin structure organization"/>
    <property type="evidence" value="ECO:0007669"/>
    <property type="project" value="TreeGrafter"/>
</dbReference>
<dbReference type="SMART" id="SM01195">
    <property type="entry name" value="FA"/>
    <property type="match status" value="1"/>
</dbReference>
<evidence type="ECO:0000313" key="8">
    <source>
        <dbReference type="EMBL" id="KAA0719568.1"/>
    </source>
</evidence>
<dbReference type="GO" id="GO:0005886">
    <property type="term" value="C:plasma membrane"/>
    <property type="evidence" value="ECO:0007669"/>
    <property type="project" value="TreeGrafter"/>
</dbReference>
<dbReference type="PIRSF" id="PIRSF002304">
    <property type="entry name" value="Membrane_skeletal_4_1"/>
    <property type="match status" value="1"/>
</dbReference>
<keyword evidence="5" id="KW-0206">Cytoskeleton</keyword>
<feature type="region of interest" description="Disordered" evidence="6">
    <location>
        <begin position="1"/>
        <end position="34"/>
    </location>
</feature>
<dbReference type="Pfam" id="PF08736">
    <property type="entry name" value="FA"/>
    <property type="match status" value="1"/>
</dbReference>
<dbReference type="InterPro" id="IPR014847">
    <property type="entry name" value="FA"/>
</dbReference>
<dbReference type="Gene3D" id="2.30.29.30">
    <property type="entry name" value="Pleckstrin-homology domain (PH domain)/Phosphotyrosine-binding domain (PTB)"/>
    <property type="match status" value="1"/>
</dbReference>
<dbReference type="GO" id="GO:0005856">
    <property type="term" value="C:cytoskeleton"/>
    <property type="evidence" value="ECO:0007669"/>
    <property type="project" value="UniProtKB-SubCell"/>
</dbReference>
<dbReference type="PROSITE" id="PS50057">
    <property type="entry name" value="FERM_3"/>
    <property type="match status" value="1"/>
</dbReference>
<dbReference type="SMART" id="SM01196">
    <property type="entry name" value="FERM_C"/>
    <property type="match status" value="1"/>
</dbReference>
<keyword evidence="2" id="KW-0963">Cytoplasm</keyword>
<dbReference type="PROSITE" id="PS00661">
    <property type="entry name" value="FERM_2"/>
    <property type="match status" value="1"/>
</dbReference>
<evidence type="ECO:0000256" key="3">
    <source>
        <dbReference type="ARBA" id="ARBA00022553"/>
    </source>
</evidence>
<feature type="domain" description="FERM" evidence="7">
    <location>
        <begin position="154"/>
        <end position="435"/>
    </location>
</feature>
<dbReference type="CDD" id="cd13184">
    <property type="entry name" value="FERM_C_4_1_family"/>
    <property type="match status" value="1"/>
</dbReference>
<evidence type="ECO:0000256" key="5">
    <source>
        <dbReference type="ARBA" id="ARBA00023212"/>
    </source>
</evidence>
<evidence type="ECO:0000256" key="2">
    <source>
        <dbReference type="ARBA" id="ARBA00022490"/>
    </source>
</evidence>
<dbReference type="InterPro" id="IPR035963">
    <property type="entry name" value="FERM_2"/>
</dbReference>
<dbReference type="GO" id="GO:0003779">
    <property type="term" value="F:actin binding"/>
    <property type="evidence" value="ECO:0007669"/>
    <property type="project" value="UniProtKB-KW"/>
</dbReference>
<dbReference type="InterPro" id="IPR018979">
    <property type="entry name" value="FERM_N"/>
</dbReference>
<dbReference type="Gene3D" id="3.10.20.90">
    <property type="entry name" value="Phosphatidylinositol 3-kinase Catalytic Subunit, Chain A, domain 1"/>
    <property type="match status" value="1"/>
</dbReference>
<evidence type="ECO:0000256" key="6">
    <source>
        <dbReference type="SAM" id="MobiDB-lite"/>
    </source>
</evidence>
<dbReference type="Gene3D" id="1.20.80.10">
    <property type="match status" value="1"/>
</dbReference>
<dbReference type="SMART" id="SM00295">
    <property type="entry name" value="B41"/>
    <property type="match status" value="1"/>
</dbReference>
<evidence type="ECO:0000313" key="9">
    <source>
        <dbReference type="Proteomes" id="UP000324632"/>
    </source>
</evidence>
<feature type="compositionally biased region" description="Basic and acidic residues" evidence="6">
    <location>
        <begin position="126"/>
        <end position="137"/>
    </location>
</feature>
<dbReference type="GO" id="GO:0005198">
    <property type="term" value="F:structural molecule activity"/>
    <property type="evidence" value="ECO:0007669"/>
    <property type="project" value="InterPro"/>
</dbReference>
<reference evidence="8 9" key="1">
    <citation type="journal article" date="2019" name="Mol. Ecol. Resour.">
        <title>Chromosome-level genome assembly of Triplophysa tibetana, a fish adapted to the harsh high-altitude environment of the Tibetan Plateau.</title>
        <authorList>
            <person name="Yang X."/>
            <person name="Liu H."/>
            <person name="Ma Z."/>
            <person name="Zou Y."/>
            <person name="Zou M."/>
            <person name="Mao Y."/>
            <person name="Li X."/>
            <person name="Wang H."/>
            <person name="Chen T."/>
            <person name="Wang W."/>
            <person name="Yang R."/>
        </authorList>
    </citation>
    <scope>NUCLEOTIDE SEQUENCE [LARGE SCALE GENOMIC DNA]</scope>
    <source>
        <strain evidence="8">TTIB1903HZAU</strain>
        <tissue evidence="8">Muscle</tissue>
    </source>
</reference>
<dbReference type="InterPro" id="IPR011993">
    <property type="entry name" value="PH-like_dom_sf"/>
</dbReference>
<evidence type="ECO:0000259" key="7">
    <source>
        <dbReference type="PROSITE" id="PS50057"/>
    </source>
</evidence>
<name>A0A5A9PCH0_9TELE</name>
<dbReference type="EMBL" id="SOYY01000007">
    <property type="protein sequence ID" value="KAA0719568.1"/>
    <property type="molecule type" value="Genomic_DNA"/>
</dbReference>
<feature type="compositionally biased region" description="Basic and acidic residues" evidence="6">
    <location>
        <begin position="535"/>
        <end position="553"/>
    </location>
</feature>
<dbReference type="InterPro" id="IPR008379">
    <property type="entry name" value="Band_4.1_C"/>
</dbReference>
<dbReference type="PRINTS" id="PR00935">
    <property type="entry name" value="BAND41"/>
</dbReference>
<comment type="subcellular location">
    <subcellularLocation>
        <location evidence="1">Cytoplasm</location>
        <location evidence="1">Cytoskeleton</location>
    </subcellularLocation>
</comment>
<dbReference type="SUPFAM" id="SSF54236">
    <property type="entry name" value="Ubiquitin-like"/>
    <property type="match status" value="1"/>
</dbReference>
<feature type="region of interest" description="Disordered" evidence="6">
    <location>
        <begin position="66"/>
        <end position="139"/>
    </location>
</feature>
<dbReference type="PANTHER" id="PTHR23280">
    <property type="entry name" value="4.1 G PROTEIN"/>
    <property type="match status" value="1"/>
</dbReference>